<dbReference type="AlphaFoldDB" id="A0A561T3E5"/>
<gene>
    <name evidence="3" type="ORF">FHX44_117576</name>
</gene>
<accession>A0A561T3E5</accession>
<comment type="caution">
    <text evidence="3">The sequence shown here is derived from an EMBL/GenBank/DDBJ whole genome shotgun (WGS) entry which is preliminary data.</text>
</comment>
<evidence type="ECO:0000256" key="1">
    <source>
        <dbReference type="SAM" id="MobiDB-lite"/>
    </source>
</evidence>
<evidence type="ECO:0000313" key="4">
    <source>
        <dbReference type="Proteomes" id="UP000321261"/>
    </source>
</evidence>
<dbReference type="SUPFAM" id="SSF109604">
    <property type="entry name" value="HD-domain/PDEase-like"/>
    <property type="match status" value="1"/>
</dbReference>
<dbReference type="OrthoDB" id="8478129at2"/>
<protein>
    <submittedName>
        <fullName evidence="3">HD domain-containing protein</fullName>
    </submittedName>
</protein>
<reference evidence="3 4" key="1">
    <citation type="submission" date="2019-06" db="EMBL/GenBank/DDBJ databases">
        <title>Sequencing the genomes of 1000 actinobacteria strains.</title>
        <authorList>
            <person name="Klenk H.-P."/>
        </authorList>
    </citation>
    <scope>NUCLEOTIDE SEQUENCE [LARGE SCALE GENOMIC DNA]</scope>
    <source>
        <strain evidence="3 4">DSM 45671</strain>
    </source>
</reference>
<evidence type="ECO:0000259" key="2">
    <source>
        <dbReference type="Pfam" id="PF01966"/>
    </source>
</evidence>
<organism evidence="3 4">
    <name type="scientific">Pseudonocardia hierapolitana</name>
    <dbReference type="NCBI Taxonomy" id="1128676"/>
    <lineage>
        <taxon>Bacteria</taxon>
        <taxon>Bacillati</taxon>
        <taxon>Actinomycetota</taxon>
        <taxon>Actinomycetes</taxon>
        <taxon>Pseudonocardiales</taxon>
        <taxon>Pseudonocardiaceae</taxon>
        <taxon>Pseudonocardia</taxon>
    </lineage>
</organism>
<keyword evidence="4" id="KW-1185">Reference proteome</keyword>
<dbReference type="PANTHER" id="PTHR35569">
    <property type="entry name" value="CYANAMIDE HYDRATASE DDI2-RELATED"/>
    <property type="match status" value="1"/>
</dbReference>
<dbReference type="PANTHER" id="PTHR35569:SF1">
    <property type="entry name" value="CYANAMIDE HYDRATASE DDI2-RELATED"/>
    <property type="match status" value="1"/>
</dbReference>
<name>A0A561T3E5_9PSEU</name>
<proteinExistence type="predicted"/>
<feature type="region of interest" description="Disordered" evidence="1">
    <location>
        <begin position="209"/>
        <end position="246"/>
    </location>
</feature>
<dbReference type="Proteomes" id="UP000321261">
    <property type="component" value="Unassembled WGS sequence"/>
</dbReference>
<sequence length="246" mass="26836">MDDYRDLPFPRTGLAVDAMRFARSITEPAIFNHSMRTYLYGRFLGEAQGLLPDRDYDDELLFLGCVLHDAGLSDRGNGDQRFELDGADLAATWLTEHGLAPEKVEIVWDAIALHLCFEIAMRKRPEVALVTAGAGYDLGAGGPEPPAGYADHVHAALPRLHAAAALHDAIVDQALAKPHKAPPYTVPGELVRQTTGQVWPTWRELMEESGWNDYDGYPDARDRPASSGRSASRISASPNSNSAAKS</sequence>
<feature type="compositionally biased region" description="Low complexity" evidence="1">
    <location>
        <begin position="225"/>
        <end position="246"/>
    </location>
</feature>
<dbReference type="Pfam" id="PF01966">
    <property type="entry name" value="HD"/>
    <property type="match status" value="1"/>
</dbReference>
<dbReference type="Gene3D" id="1.10.3210.10">
    <property type="entry name" value="Hypothetical protein af1432"/>
    <property type="match status" value="1"/>
</dbReference>
<feature type="domain" description="HD" evidence="2">
    <location>
        <begin position="31"/>
        <end position="121"/>
    </location>
</feature>
<evidence type="ECO:0000313" key="3">
    <source>
        <dbReference type="EMBL" id="TWF81631.1"/>
    </source>
</evidence>
<dbReference type="EMBL" id="VIWU01000001">
    <property type="protein sequence ID" value="TWF81631.1"/>
    <property type="molecule type" value="Genomic_DNA"/>
</dbReference>
<dbReference type="InterPro" id="IPR006674">
    <property type="entry name" value="HD_domain"/>
</dbReference>
<dbReference type="RefSeq" id="WP_147260089.1">
    <property type="nucleotide sequence ID" value="NZ_VIWU01000001.1"/>
</dbReference>